<dbReference type="InterPro" id="IPR038354">
    <property type="entry name" value="VKOR_sf"/>
</dbReference>
<feature type="transmembrane region" description="Helical" evidence="10">
    <location>
        <begin position="118"/>
        <end position="137"/>
    </location>
</feature>
<feature type="transmembrane region" description="Helical" evidence="10">
    <location>
        <begin position="91"/>
        <end position="112"/>
    </location>
</feature>
<evidence type="ECO:0000259" key="11">
    <source>
        <dbReference type="SMART" id="SM00756"/>
    </source>
</evidence>
<dbReference type="AlphaFoldDB" id="A0A2H0RC20"/>
<protein>
    <recommendedName>
        <fullName evidence="11">Vitamin K epoxide reductase domain-containing protein</fullName>
    </recommendedName>
</protein>
<dbReference type="GO" id="GO:0016491">
    <property type="term" value="F:oxidoreductase activity"/>
    <property type="evidence" value="ECO:0007669"/>
    <property type="project" value="UniProtKB-KW"/>
</dbReference>
<evidence type="ECO:0000256" key="10">
    <source>
        <dbReference type="SAM" id="Phobius"/>
    </source>
</evidence>
<gene>
    <name evidence="12" type="ORF">COV23_01735</name>
</gene>
<keyword evidence="7 10" id="KW-0472">Membrane</keyword>
<evidence type="ECO:0000256" key="5">
    <source>
        <dbReference type="ARBA" id="ARBA00022989"/>
    </source>
</evidence>
<dbReference type="EMBL" id="PCXV01000028">
    <property type="protein sequence ID" value="PIR44082.1"/>
    <property type="molecule type" value="Genomic_DNA"/>
</dbReference>
<keyword evidence="8" id="KW-1015">Disulfide bond</keyword>
<evidence type="ECO:0000256" key="7">
    <source>
        <dbReference type="ARBA" id="ARBA00023136"/>
    </source>
</evidence>
<dbReference type="Gene3D" id="1.20.1440.130">
    <property type="entry name" value="VKOR domain"/>
    <property type="match status" value="1"/>
</dbReference>
<dbReference type="GO" id="GO:0048038">
    <property type="term" value="F:quinone binding"/>
    <property type="evidence" value="ECO:0007669"/>
    <property type="project" value="UniProtKB-KW"/>
</dbReference>
<dbReference type="SMART" id="SM00756">
    <property type="entry name" value="VKc"/>
    <property type="match status" value="1"/>
</dbReference>
<dbReference type="PANTHER" id="PTHR34573">
    <property type="entry name" value="VKC DOMAIN-CONTAINING PROTEIN"/>
    <property type="match status" value="1"/>
</dbReference>
<keyword evidence="3 10" id="KW-0812">Transmembrane</keyword>
<evidence type="ECO:0000313" key="13">
    <source>
        <dbReference type="Proteomes" id="UP000231602"/>
    </source>
</evidence>
<dbReference type="InterPro" id="IPR012932">
    <property type="entry name" value="VKOR"/>
</dbReference>
<dbReference type="PANTHER" id="PTHR34573:SF1">
    <property type="entry name" value="VITAMIN K EPOXIDE REDUCTASE DOMAIN-CONTAINING PROTEIN"/>
    <property type="match status" value="1"/>
</dbReference>
<organism evidence="12 13">
    <name type="scientific">Candidatus Wolfebacteria bacterium CG10_big_fil_rev_8_21_14_0_10_31_9</name>
    <dbReference type="NCBI Taxonomy" id="1975070"/>
    <lineage>
        <taxon>Bacteria</taxon>
        <taxon>Candidatus Wolfeibacteriota</taxon>
    </lineage>
</organism>
<dbReference type="InterPro" id="IPR044698">
    <property type="entry name" value="VKOR/LTO1"/>
</dbReference>
<proteinExistence type="inferred from homology"/>
<comment type="similarity">
    <text evidence="2">Belongs to the VKOR family.</text>
</comment>
<sequence>MDYRKNKILAIVILFLSTVGFIDATYLAIKKLFGGQIPCYVFSGCDIVNTSVYSSIFGIPLSLFGVIFYVSVFILMIRFLETKNNWYLKTIFYLSIFGFLISLYLIVIQVFIIKALCLYCIISAIGSTLIFAIFVYSKIKARF</sequence>
<dbReference type="Pfam" id="PF07884">
    <property type="entry name" value="VKOR"/>
    <property type="match status" value="1"/>
</dbReference>
<dbReference type="GO" id="GO:0016020">
    <property type="term" value="C:membrane"/>
    <property type="evidence" value="ECO:0007669"/>
    <property type="project" value="UniProtKB-SubCell"/>
</dbReference>
<feature type="domain" description="Vitamin K epoxide reductase" evidence="11">
    <location>
        <begin position="6"/>
        <end position="141"/>
    </location>
</feature>
<accession>A0A2H0RC20</accession>
<comment type="caution">
    <text evidence="12">The sequence shown here is derived from an EMBL/GenBank/DDBJ whole genome shotgun (WGS) entry which is preliminary data.</text>
</comment>
<evidence type="ECO:0000256" key="1">
    <source>
        <dbReference type="ARBA" id="ARBA00004141"/>
    </source>
</evidence>
<evidence type="ECO:0000256" key="9">
    <source>
        <dbReference type="ARBA" id="ARBA00023284"/>
    </source>
</evidence>
<feature type="transmembrane region" description="Helical" evidence="10">
    <location>
        <begin position="56"/>
        <end position="79"/>
    </location>
</feature>
<reference evidence="12 13" key="1">
    <citation type="submission" date="2017-09" db="EMBL/GenBank/DDBJ databases">
        <title>Depth-based differentiation of microbial function through sediment-hosted aquifers and enrichment of novel symbionts in the deep terrestrial subsurface.</title>
        <authorList>
            <person name="Probst A.J."/>
            <person name="Ladd B."/>
            <person name="Jarett J.K."/>
            <person name="Geller-Mcgrath D.E."/>
            <person name="Sieber C.M."/>
            <person name="Emerson J.B."/>
            <person name="Anantharaman K."/>
            <person name="Thomas B.C."/>
            <person name="Malmstrom R."/>
            <person name="Stieglmeier M."/>
            <person name="Klingl A."/>
            <person name="Woyke T."/>
            <person name="Ryan C.M."/>
            <person name="Banfield J.F."/>
        </authorList>
    </citation>
    <scope>NUCLEOTIDE SEQUENCE [LARGE SCALE GENOMIC DNA]</scope>
    <source>
        <strain evidence="12">CG10_big_fil_rev_8_21_14_0_10_31_9</strain>
    </source>
</reference>
<evidence type="ECO:0000256" key="8">
    <source>
        <dbReference type="ARBA" id="ARBA00023157"/>
    </source>
</evidence>
<comment type="subcellular location">
    <subcellularLocation>
        <location evidence="1">Membrane</location>
        <topology evidence="1">Multi-pass membrane protein</topology>
    </subcellularLocation>
</comment>
<dbReference type="CDD" id="cd12916">
    <property type="entry name" value="VKOR_1"/>
    <property type="match status" value="1"/>
</dbReference>
<name>A0A2H0RC20_9BACT</name>
<evidence type="ECO:0000313" key="12">
    <source>
        <dbReference type="EMBL" id="PIR44082.1"/>
    </source>
</evidence>
<evidence type="ECO:0000256" key="2">
    <source>
        <dbReference type="ARBA" id="ARBA00006214"/>
    </source>
</evidence>
<keyword evidence="4" id="KW-0874">Quinone</keyword>
<keyword evidence="6" id="KW-0560">Oxidoreductase</keyword>
<evidence type="ECO:0000256" key="3">
    <source>
        <dbReference type="ARBA" id="ARBA00022692"/>
    </source>
</evidence>
<keyword evidence="9" id="KW-0676">Redox-active center</keyword>
<dbReference type="Proteomes" id="UP000231602">
    <property type="component" value="Unassembled WGS sequence"/>
</dbReference>
<keyword evidence="5 10" id="KW-1133">Transmembrane helix</keyword>
<evidence type="ECO:0000256" key="4">
    <source>
        <dbReference type="ARBA" id="ARBA00022719"/>
    </source>
</evidence>
<evidence type="ECO:0000256" key="6">
    <source>
        <dbReference type="ARBA" id="ARBA00023002"/>
    </source>
</evidence>